<dbReference type="PIRSF" id="PIRSF000654">
    <property type="entry name" value="Integrin-linked_kinase"/>
    <property type="match status" value="1"/>
</dbReference>
<dbReference type="PROSITE" id="PS50011">
    <property type="entry name" value="PROTEIN_KINASE_DOM"/>
    <property type="match status" value="1"/>
</dbReference>
<dbReference type="PANTHER" id="PTHR44329:SF298">
    <property type="entry name" value="MIXED LINEAGE KINASE DOMAIN-LIKE PROTEIN"/>
    <property type="match status" value="1"/>
</dbReference>
<keyword evidence="4" id="KW-0418">Kinase</keyword>
<protein>
    <submittedName>
        <fullName evidence="4">Probable serine/threonine-protein kinase DDB_G0267514</fullName>
    </submittedName>
</protein>
<dbReference type="SMART" id="SM00220">
    <property type="entry name" value="S_TKc"/>
    <property type="match status" value="1"/>
</dbReference>
<dbReference type="InterPro" id="IPR051681">
    <property type="entry name" value="Ser/Thr_Kinases-Pseudokinases"/>
</dbReference>
<evidence type="ECO:0000256" key="2">
    <source>
        <dbReference type="ARBA" id="ARBA00022840"/>
    </source>
</evidence>
<dbReference type="PROSITE" id="PS51257">
    <property type="entry name" value="PROKAR_LIPOPROTEIN"/>
    <property type="match status" value="1"/>
</dbReference>
<dbReference type="CDD" id="cd13999">
    <property type="entry name" value="STKc_MAP3K-like"/>
    <property type="match status" value="1"/>
</dbReference>
<dbReference type="InterPro" id="IPR011009">
    <property type="entry name" value="Kinase-like_dom_sf"/>
</dbReference>
<sequence length="233" mass="26280">MEFKREISVLLRLRHPNLVLFMGACTKAPQALIISEFCAGGTVFALLHHRRQLQLPWRLRLQLALDVAKGMNFLHRRQVVHRDLKSLNLLLLAPVPEQPIEQLPQVKVSDFGLSRAFPDPTQACMTSGAGTYHWMAPEVLSGQGYDEKVDVYSYGICLFELLARRIPYDTSGLEPVSIAVAVSRGQRPDLSQVPQDCPVDLRFIMKCCWAHRPSGRPGFDIILETLKLVKPLE</sequence>
<dbReference type="Gene3D" id="1.10.510.10">
    <property type="entry name" value="Transferase(Phosphotransferase) domain 1"/>
    <property type="match status" value="1"/>
</dbReference>
<reference evidence="4 5" key="1">
    <citation type="submission" date="2024-02" db="EMBL/GenBank/DDBJ databases">
        <authorList>
            <person name="Chen Y."/>
            <person name="Shah S."/>
            <person name="Dougan E. K."/>
            <person name="Thang M."/>
            <person name="Chan C."/>
        </authorList>
    </citation>
    <scope>NUCLEOTIDE SEQUENCE [LARGE SCALE GENOMIC DNA]</scope>
</reference>
<dbReference type="InterPro" id="IPR001245">
    <property type="entry name" value="Ser-Thr/Tyr_kinase_cat_dom"/>
</dbReference>
<dbReference type="PROSITE" id="PS00108">
    <property type="entry name" value="PROTEIN_KINASE_ST"/>
    <property type="match status" value="1"/>
</dbReference>
<organism evidence="4 5">
    <name type="scientific">Durusdinium trenchii</name>
    <dbReference type="NCBI Taxonomy" id="1381693"/>
    <lineage>
        <taxon>Eukaryota</taxon>
        <taxon>Sar</taxon>
        <taxon>Alveolata</taxon>
        <taxon>Dinophyceae</taxon>
        <taxon>Suessiales</taxon>
        <taxon>Symbiodiniaceae</taxon>
        <taxon>Durusdinium</taxon>
    </lineage>
</organism>
<gene>
    <name evidence="4" type="ORF">SCF082_LOCUS24080</name>
</gene>
<evidence type="ECO:0000259" key="3">
    <source>
        <dbReference type="PROSITE" id="PS50011"/>
    </source>
</evidence>
<evidence type="ECO:0000256" key="1">
    <source>
        <dbReference type="ARBA" id="ARBA00022741"/>
    </source>
</evidence>
<keyword evidence="1" id="KW-0547">Nucleotide-binding</keyword>
<evidence type="ECO:0000313" key="4">
    <source>
        <dbReference type="EMBL" id="CAK9041794.1"/>
    </source>
</evidence>
<name>A0ABP0LTI6_9DINO</name>
<dbReference type="Proteomes" id="UP001642464">
    <property type="component" value="Unassembled WGS sequence"/>
</dbReference>
<dbReference type="SUPFAM" id="SSF56112">
    <property type="entry name" value="Protein kinase-like (PK-like)"/>
    <property type="match status" value="1"/>
</dbReference>
<dbReference type="GO" id="GO:0016301">
    <property type="term" value="F:kinase activity"/>
    <property type="evidence" value="ECO:0007669"/>
    <property type="project" value="UniProtKB-KW"/>
</dbReference>
<proteinExistence type="predicted"/>
<dbReference type="InterPro" id="IPR000719">
    <property type="entry name" value="Prot_kinase_dom"/>
</dbReference>
<keyword evidence="4" id="KW-0808">Transferase</keyword>
<dbReference type="EMBL" id="CAXAMM010017757">
    <property type="protein sequence ID" value="CAK9041794.1"/>
    <property type="molecule type" value="Genomic_DNA"/>
</dbReference>
<comment type="caution">
    <text evidence="4">The sequence shown here is derived from an EMBL/GenBank/DDBJ whole genome shotgun (WGS) entry which is preliminary data.</text>
</comment>
<keyword evidence="2" id="KW-0067">ATP-binding</keyword>
<dbReference type="PRINTS" id="PR00109">
    <property type="entry name" value="TYRKINASE"/>
</dbReference>
<keyword evidence="5" id="KW-1185">Reference proteome</keyword>
<dbReference type="PANTHER" id="PTHR44329">
    <property type="entry name" value="SERINE/THREONINE-PROTEIN KINASE TNNI3K-RELATED"/>
    <property type="match status" value="1"/>
</dbReference>
<accession>A0ABP0LTI6</accession>
<dbReference type="Pfam" id="PF07714">
    <property type="entry name" value="PK_Tyr_Ser-Thr"/>
    <property type="match status" value="1"/>
</dbReference>
<feature type="domain" description="Protein kinase" evidence="3">
    <location>
        <begin position="1"/>
        <end position="229"/>
    </location>
</feature>
<evidence type="ECO:0000313" key="5">
    <source>
        <dbReference type="Proteomes" id="UP001642464"/>
    </source>
</evidence>
<dbReference type="InterPro" id="IPR008271">
    <property type="entry name" value="Ser/Thr_kinase_AS"/>
</dbReference>